<feature type="domain" description="DNA-repair protein Xrcc1 N-terminal" evidence="1">
    <location>
        <begin position="1"/>
        <end position="79"/>
    </location>
</feature>
<keyword evidence="3" id="KW-1185">Reference proteome</keyword>
<protein>
    <submittedName>
        <fullName evidence="2">Jg16551 protein</fullName>
    </submittedName>
</protein>
<organism evidence="2 3">
    <name type="scientific">Pararge aegeria aegeria</name>
    <dbReference type="NCBI Taxonomy" id="348720"/>
    <lineage>
        <taxon>Eukaryota</taxon>
        <taxon>Metazoa</taxon>
        <taxon>Ecdysozoa</taxon>
        <taxon>Arthropoda</taxon>
        <taxon>Hexapoda</taxon>
        <taxon>Insecta</taxon>
        <taxon>Pterygota</taxon>
        <taxon>Neoptera</taxon>
        <taxon>Endopterygota</taxon>
        <taxon>Lepidoptera</taxon>
        <taxon>Glossata</taxon>
        <taxon>Ditrysia</taxon>
        <taxon>Papilionoidea</taxon>
        <taxon>Nymphalidae</taxon>
        <taxon>Satyrinae</taxon>
        <taxon>Satyrini</taxon>
        <taxon>Parargina</taxon>
        <taxon>Pararge</taxon>
    </lineage>
</organism>
<reference evidence="2" key="1">
    <citation type="submission" date="2022-03" db="EMBL/GenBank/DDBJ databases">
        <authorList>
            <person name="Lindestad O."/>
        </authorList>
    </citation>
    <scope>NUCLEOTIDE SEQUENCE</scope>
</reference>
<dbReference type="Gene3D" id="2.60.120.260">
    <property type="entry name" value="Galactose-binding domain-like"/>
    <property type="match status" value="1"/>
</dbReference>
<accession>A0A8S4QF26</accession>
<dbReference type="EMBL" id="CAKXAJ010004059">
    <property type="protein sequence ID" value="CAH2208617.1"/>
    <property type="molecule type" value="Genomic_DNA"/>
</dbReference>
<dbReference type="GO" id="GO:0005634">
    <property type="term" value="C:nucleus"/>
    <property type="evidence" value="ECO:0007669"/>
    <property type="project" value="InterPro"/>
</dbReference>
<dbReference type="SUPFAM" id="SSF49785">
    <property type="entry name" value="Galactose-binding domain-like"/>
    <property type="match status" value="1"/>
</dbReference>
<dbReference type="GO" id="GO:0000012">
    <property type="term" value="P:single strand break repair"/>
    <property type="evidence" value="ECO:0007669"/>
    <property type="project" value="InterPro"/>
</dbReference>
<feature type="non-terminal residue" evidence="2">
    <location>
        <position position="1"/>
    </location>
</feature>
<gene>
    <name evidence="2" type="primary">jg16551</name>
    <name evidence="2" type="ORF">PAEG_LOCUS1186</name>
</gene>
<name>A0A8S4QF26_9NEOP</name>
<dbReference type="GO" id="GO:0006284">
    <property type="term" value="P:base-excision repair"/>
    <property type="evidence" value="ECO:0007669"/>
    <property type="project" value="TreeGrafter"/>
</dbReference>
<evidence type="ECO:0000259" key="1">
    <source>
        <dbReference type="Pfam" id="PF01834"/>
    </source>
</evidence>
<proteinExistence type="predicted"/>
<dbReference type="GO" id="GO:0003684">
    <property type="term" value="F:damaged DNA binding"/>
    <property type="evidence" value="ECO:0007669"/>
    <property type="project" value="InterPro"/>
</dbReference>
<dbReference type="OrthoDB" id="25840at2759"/>
<dbReference type="AlphaFoldDB" id="A0A8S4QF26"/>
<dbReference type="Proteomes" id="UP000838756">
    <property type="component" value="Unassembled WGS sequence"/>
</dbReference>
<dbReference type="PANTHER" id="PTHR11370">
    <property type="entry name" value="DNA-REPAIR PROTEIN XRCC1"/>
    <property type="match status" value="1"/>
</dbReference>
<dbReference type="InterPro" id="IPR002706">
    <property type="entry name" value="Xrcc1_N"/>
</dbReference>
<sequence>MPLVKIDYVVSFSSEDPENPASNLLLPDVKSKWLCNVGESSCSVVLQLKNACKIDSITIGAFHVALIEVLVGLSETPNEPFQ</sequence>
<evidence type="ECO:0000313" key="3">
    <source>
        <dbReference type="Proteomes" id="UP000838756"/>
    </source>
</evidence>
<dbReference type="InterPro" id="IPR008979">
    <property type="entry name" value="Galactose-bd-like_sf"/>
</dbReference>
<dbReference type="PANTHER" id="PTHR11370:SF5">
    <property type="entry name" value="DNA REPAIR PROTEIN XRCC1"/>
    <property type="match status" value="1"/>
</dbReference>
<comment type="caution">
    <text evidence="2">The sequence shown here is derived from an EMBL/GenBank/DDBJ whole genome shotgun (WGS) entry which is preliminary data.</text>
</comment>
<evidence type="ECO:0000313" key="2">
    <source>
        <dbReference type="EMBL" id="CAH2208617.1"/>
    </source>
</evidence>
<dbReference type="Pfam" id="PF01834">
    <property type="entry name" value="XRCC1_N"/>
    <property type="match status" value="1"/>
</dbReference>